<sequence>MKFEPAKLSKFIEQNYSYLMPYFYEMQIEYMNSMNDIYKDLDTALIAMFLTNKLYQSENKENYLSKNISTNNFDQKNKFKTSFT</sequence>
<reference evidence="1" key="1">
    <citation type="submission" date="2018-05" db="EMBL/GenBank/DDBJ databases">
        <authorList>
            <person name="Lanie J.A."/>
            <person name="Ng W.-L."/>
            <person name="Kazmierczak K.M."/>
            <person name="Andrzejewski T.M."/>
            <person name="Davidsen T.M."/>
            <person name="Wayne K.J."/>
            <person name="Tettelin H."/>
            <person name="Glass J.I."/>
            <person name="Rusch D."/>
            <person name="Podicherti R."/>
            <person name="Tsui H.-C.T."/>
            <person name="Winkler M.E."/>
        </authorList>
    </citation>
    <scope>NUCLEOTIDE SEQUENCE</scope>
</reference>
<proteinExistence type="predicted"/>
<name>A0A382UXE3_9ZZZZ</name>
<evidence type="ECO:0000313" key="1">
    <source>
        <dbReference type="EMBL" id="SVD38936.1"/>
    </source>
</evidence>
<organism evidence="1">
    <name type="scientific">marine metagenome</name>
    <dbReference type="NCBI Taxonomy" id="408172"/>
    <lineage>
        <taxon>unclassified sequences</taxon>
        <taxon>metagenomes</taxon>
        <taxon>ecological metagenomes</taxon>
    </lineage>
</organism>
<accession>A0A382UXE3</accession>
<gene>
    <name evidence="1" type="ORF">METZ01_LOCUS391790</name>
</gene>
<dbReference type="AlphaFoldDB" id="A0A382UXE3"/>
<feature type="non-terminal residue" evidence="1">
    <location>
        <position position="84"/>
    </location>
</feature>
<dbReference type="EMBL" id="UINC01147551">
    <property type="protein sequence ID" value="SVD38936.1"/>
    <property type="molecule type" value="Genomic_DNA"/>
</dbReference>
<protein>
    <submittedName>
        <fullName evidence="1">Uncharacterized protein</fullName>
    </submittedName>
</protein>